<dbReference type="STRING" id="578461.R0MF42"/>
<sequence length="333" mass="39946">MLAYVFRDKNHKPYEFMMFQDKLLELMVNGLVLFNSKNQRHFKKLQRSKNDSLEEIFYSEFFILGSSCTVRSNEICKEIKMNLDKLDLSEIYKYAGQCFYIGAAEIINQNFLKEEDITELYDLCLVLEEKIFIDEKYRILFDYCLISLCLIRNATCDLNLIKIVRRQIKRTEKNVWDRNKNDYVFTVKGMIKETQTTLCYGQIEKYKLCLGVLCLGLSRYKIEPNTNTIIDLVILFYVKFPICTQDQDYFNLLRYNIFNSIEKNTSSCLYMICKFKNDKPKEVSEYFRSRFKSLSELDKKIVIDVLSDYYENYHNGEYLIDIEYFKNQVIRFR</sequence>
<dbReference type="OrthoDB" id="26401at2759"/>
<organism evidence="1 2">
    <name type="scientific">Nosema bombycis (strain CQ1 / CVCC 102059)</name>
    <name type="common">Microsporidian parasite</name>
    <name type="synonym">Pebrine of silkworm</name>
    <dbReference type="NCBI Taxonomy" id="578461"/>
    <lineage>
        <taxon>Eukaryota</taxon>
        <taxon>Fungi</taxon>
        <taxon>Fungi incertae sedis</taxon>
        <taxon>Microsporidia</taxon>
        <taxon>Nosematidae</taxon>
        <taxon>Nosema</taxon>
    </lineage>
</organism>
<dbReference type="Proteomes" id="UP000016927">
    <property type="component" value="Unassembled WGS sequence"/>
</dbReference>
<dbReference type="VEuPathDB" id="MicrosporidiaDB:NBO_370g0001"/>
<gene>
    <name evidence="1" type="ORF">NBO_370g0001</name>
</gene>
<keyword evidence="2" id="KW-1185">Reference proteome</keyword>
<reference evidence="1 2" key="1">
    <citation type="journal article" date="2013" name="BMC Genomics">
        <title>Comparative genomics of parasitic silkworm microsporidia reveal an association between genome expansion and host adaptation.</title>
        <authorList>
            <person name="Pan G."/>
            <person name="Xu J."/>
            <person name="Li T."/>
            <person name="Xia Q."/>
            <person name="Liu S.L."/>
            <person name="Zhang G."/>
            <person name="Li S."/>
            <person name="Li C."/>
            <person name="Liu H."/>
            <person name="Yang L."/>
            <person name="Liu T."/>
            <person name="Zhang X."/>
            <person name="Wu Z."/>
            <person name="Fan W."/>
            <person name="Dang X."/>
            <person name="Xiang H."/>
            <person name="Tao M."/>
            <person name="Li Y."/>
            <person name="Hu J."/>
            <person name="Li Z."/>
            <person name="Lin L."/>
            <person name="Luo J."/>
            <person name="Geng L."/>
            <person name="Wang L."/>
            <person name="Long M."/>
            <person name="Wan Y."/>
            <person name="He N."/>
            <person name="Zhang Z."/>
            <person name="Lu C."/>
            <person name="Keeling P.J."/>
            <person name="Wang J."/>
            <person name="Xiang Z."/>
            <person name="Zhou Z."/>
        </authorList>
    </citation>
    <scope>NUCLEOTIDE SEQUENCE [LARGE SCALE GENOMIC DNA]</scope>
    <source>
        <strain evidence="2">CQ1 / CVCC 102059</strain>
    </source>
</reference>
<evidence type="ECO:0000313" key="2">
    <source>
        <dbReference type="Proteomes" id="UP000016927"/>
    </source>
</evidence>
<name>R0MF42_NOSB1</name>
<protein>
    <submittedName>
        <fullName evidence="1">Uncharacterized protein</fullName>
    </submittedName>
</protein>
<accession>R0MF42</accession>
<dbReference type="HOGENOM" id="CLU_834440_0_0_1"/>
<proteinExistence type="predicted"/>
<evidence type="ECO:0000313" key="1">
    <source>
        <dbReference type="EMBL" id="EOB12755.1"/>
    </source>
</evidence>
<dbReference type="OMA" id="CLIRNAT"/>
<dbReference type="AlphaFoldDB" id="R0MF42"/>
<dbReference type="EMBL" id="KB909278">
    <property type="protein sequence ID" value="EOB12755.1"/>
    <property type="molecule type" value="Genomic_DNA"/>
</dbReference>